<dbReference type="AlphaFoldDB" id="A0A5B7I878"/>
<dbReference type="Proteomes" id="UP000324222">
    <property type="component" value="Unassembled WGS sequence"/>
</dbReference>
<evidence type="ECO:0000313" key="2">
    <source>
        <dbReference type="Proteomes" id="UP000324222"/>
    </source>
</evidence>
<evidence type="ECO:0000313" key="1">
    <source>
        <dbReference type="EMBL" id="MPC78096.1"/>
    </source>
</evidence>
<sequence>MCSPMTCNIPADGLLFDIGNFQNGNAFIKTPRCASATALYRWWEKPKGGRWTAPRGRNAAKSHIQKRFALSSQLFSKSHRDDKPRSQRVYGGQKINDQNLDYFNPDLSF</sequence>
<reference evidence="1 2" key="1">
    <citation type="submission" date="2019-05" db="EMBL/GenBank/DDBJ databases">
        <title>Another draft genome of Portunus trituberculatus and its Hox gene families provides insights of decapod evolution.</title>
        <authorList>
            <person name="Jeong J.-H."/>
            <person name="Song I."/>
            <person name="Kim S."/>
            <person name="Choi T."/>
            <person name="Kim D."/>
            <person name="Ryu S."/>
            <person name="Kim W."/>
        </authorList>
    </citation>
    <scope>NUCLEOTIDE SEQUENCE [LARGE SCALE GENOMIC DNA]</scope>
    <source>
        <tissue evidence="1">Muscle</tissue>
    </source>
</reference>
<gene>
    <name evidence="1" type="ORF">E2C01_072574</name>
</gene>
<proteinExistence type="predicted"/>
<accession>A0A5B7I878</accession>
<keyword evidence="2" id="KW-1185">Reference proteome</keyword>
<organism evidence="1 2">
    <name type="scientific">Portunus trituberculatus</name>
    <name type="common">Swimming crab</name>
    <name type="synonym">Neptunus trituberculatus</name>
    <dbReference type="NCBI Taxonomy" id="210409"/>
    <lineage>
        <taxon>Eukaryota</taxon>
        <taxon>Metazoa</taxon>
        <taxon>Ecdysozoa</taxon>
        <taxon>Arthropoda</taxon>
        <taxon>Crustacea</taxon>
        <taxon>Multicrustacea</taxon>
        <taxon>Malacostraca</taxon>
        <taxon>Eumalacostraca</taxon>
        <taxon>Eucarida</taxon>
        <taxon>Decapoda</taxon>
        <taxon>Pleocyemata</taxon>
        <taxon>Brachyura</taxon>
        <taxon>Eubrachyura</taxon>
        <taxon>Portunoidea</taxon>
        <taxon>Portunidae</taxon>
        <taxon>Portuninae</taxon>
        <taxon>Portunus</taxon>
    </lineage>
</organism>
<name>A0A5B7I878_PORTR</name>
<comment type="caution">
    <text evidence="1">The sequence shown here is derived from an EMBL/GenBank/DDBJ whole genome shotgun (WGS) entry which is preliminary data.</text>
</comment>
<dbReference type="EMBL" id="VSRR010047578">
    <property type="protein sequence ID" value="MPC78096.1"/>
    <property type="molecule type" value="Genomic_DNA"/>
</dbReference>
<protein>
    <submittedName>
        <fullName evidence="1">Uncharacterized protein</fullName>
    </submittedName>
</protein>